<dbReference type="GO" id="GO:0046872">
    <property type="term" value="F:metal ion binding"/>
    <property type="evidence" value="ECO:0007669"/>
    <property type="project" value="UniProtKB-KW"/>
</dbReference>
<proteinExistence type="inferred from homology"/>
<dbReference type="Gene3D" id="2.40.230.10">
    <property type="entry name" value="Phospholipase A1"/>
    <property type="match status" value="1"/>
</dbReference>
<keyword evidence="8" id="KW-1134">Transmembrane beta strand</keyword>
<name>A0A2W5F4P8_9SPHI</name>
<accession>A0A2W5F4P8</accession>
<evidence type="ECO:0000256" key="19">
    <source>
        <dbReference type="PIRSR" id="PIRSR603187-1"/>
    </source>
</evidence>
<evidence type="ECO:0000256" key="12">
    <source>
        <dbReference type="ARBA" id="ARBA00022801"/>
    </source>
</evidence>
<evidence type="ECO:0000256" key="13">
    <source>
        <dbReference type="ARBA" id="ARBA00022837"/>
    </source>
</evidence>
<dbReference type="Pfam" id="PF02253">
    <property type="entry name" value="PLA1"/>
    <property type="match status" value="1"/>
</dbReference>
<keyword evidence="10 20" id="KW-0479">Metal-binding</keyword>
<keyword evidence="11" id="KW-0732">Signal</keyword>
<comment type="subunit">
    <text evidence="5">Homodimer; dimerization is reversible, and the dimeric form is the active one.</text>
</comment>
<evidence type="ECO:0000256" key="7">
    <source>
        <dbReference type="ARBA" id="ARBA00013278"/>
    </source>
</evidence>
<evidence type="ECO:0000256" key="1">
    <source>
        <dbReference type="ARBA" id="ARBA00000111"/>
    </source>
</evidence>
<protein>
    <recommendedName>
        <fullName evidence="18">Phosphatidylcholine 1-acylhydrolase</fullName>
        <ecNumber evidence="6">3.1.1.32</ecNumber>
        <ecNumber evidence="7">3.1.1.4</ecNumber>
    </recommendedName>
</protein>
<feature type="active site" description="Proton acceptor" evidence="19">
    <location>
        <position position="118"/>
    </location>
</feature>
<dbReference type="EC" id="3.1.1.4" evidence="7"/>
<evidence type="ECO:0000256" key="16">
    <source>
        <dbReference type="ARBA" id="ARBA00023136"/>
    </source>
</evidence>
<sequence>AQEVDTSALPDSQREFLRLPPFSIYKDNYFISGTSINHKPDKYNSDIKYQISIRQLLYRQPILGGSFPYLSYTQKSFWNVYQNSKPFAEINFNPSLGLLRPYKNRYGTMNYVTAAIEHESNGRDSTYSRSWNRLSFSWHAYFSRRLQFSLDAWIPFDYKDENPDLLNYVGYGQFSLSYIIKENKWYADVLVRKGNQWNWKGYMQTQISYKLFQKSNEYLMLQWYNGYAESLINYQGYANKIRIGLLLRPNRNVFF</sequence>
<evidence type="ECO:0000313" key="21">
    <source>
        <dbReference type="EMBL" id="PZP48807.1"/>
    </source>
</evidence>
<dbReference type="InterPro" id="IPR003187">
    <property type="entry name" value="PLipase_A1"/>
</dbReference>
<comment type="caution">
    <text evidence="21">The sequence shown here is derived from an EMBL/GenBank/DDBJ whole genome shotgun (WGS) entry which is preliminary data.</text>
</comment>
<dbReference type="EC" id="3.1.1.32" evidence="6"/>
<evidence type="ECO:0000256" key="4">
    <source>
        <dbReference type="ARBA" id="ARBA00010525"/>
    </source>
</evidence>
<keyword evidence="17" id="KW-0998">Cell outer membrane</keyword>
<feature type="active site" description="Nucleophile" evidence="19">
    <location>
        <position position="120"/>
    </location>
</feature>
<evidence type="ECO:0000256" key="3">
    <source>
        <dbReference type="ARBA" id="ARBA00004571"/>
    </source>
</evidence>
<feature type="binding site" description="in dimeric form" evidence="20">
    <location>
        <position position="123"/>
    </location>
    <ligand>
        <name>Ca(2+)</name>
        <dbReference type="ChEBI" id="CHEBI:29108"/>
        <label>1</label>
    </ligand>
</feature>
<reference evidence="21 22" key="1">
    <citation type="submission" date="2017-11" db="EMBL/GenBank/DDBJ databases">
        <title>Infants hospitalized years apart are colonized by the same room-sourced microbial strains.</title>
        <authorList>
            <person name="Brooks B."/>
            <person name="Olm M.R."/>
            <person name="Firek B.A."/>
            <person name="Baker R."/>
            <person name="Thomas B.C."/>
            <person name="Morowitz M.J."/>
            <person name="Banfield J.F."/>
        </authorList>
    </citation>
    <scope>NUCLEOTIDE SEQUENCE [LARGE SCALE GENOMIC DNA]</scope>
    <source>
        <strain evidence="21">S2_009_000_R2_76</strain>
    </source>
</reference>
<keyword evidence="12" id="KW-0378">Hydrolase</keyword>
<keyword evidence="15" id="KW-0443">Lipid metabolism</keyword>
<dbReference type="InterPro" id="IPR036541">
    <property type="entry name" value="PLipase_A1_sf"/>
</dbReference>
<dbReference type="EMBL" id="QFOI01000145">
    <property type="protein sequence ID" value="PZP48807.1"/>
    <property type="molecule type" value="Genomic_DNA"/>
</dbReference>
<dbReference type="GO" id="GO:0016042">
    <property type="term" value="P:lipid catabolic process"/>
    <property type="evidence" value="ECO:0007669"/>
    <property type="project" value="UniProtKB-KW"/>
</dbReference>
<comment type="catalytic activity">
    <reaction evidence="2">
        <text>a 1,2-diacyl-sn-glycero-3-phosphocholine + H2O = a 1-acyl-sn-glycero-3-phosphocholine + a fatty acid + H(+)</text>
        <dbReference type="Rhea" id="RHEA:15801"/>
        <dbReference type="ChEBI" id="CHEBI:15377"/>
        <dbReference type="ChEBI" id="CHEBI:15378"/>
        <dbReference type="ChEBI" id="CHEBI:28868"/>
        <dbReference type="ChEBI" id="CHEBI:57643"/>
        <dbReference type="ChEBI" id="CHEBI:58168"/>
        <dbReference type="EC" id="3.1.1.4"/>
    </reaction>
</comment>
<keyword evidence="9" id="KW-0812">Transmembrane</keyword>
<evidence type="ECO:0000256" key="20">
    <source>
        <dbReference type="PIRSR" id="PIRSR603187-2"/>
    </source>
</evidence>
<evidence type="ECO:0000256" key="17">
    <source>
        <dbReference type="ARBA" id="ARBA00023237"/>
    </source>
</evidence>
<dbReference type="GO" id="GO:0004623">
    <property type="term" value="F:phospholipase A2 activity"/>
    <property type="evidence" value="ECO:0007669"/>
    <property type="project" value="UniProtKB-EC"/>
</dbReference>
<feature type="non-terminal residue" evidence="21">
    <location>
        <position position="1"/>
    </location>
</feature>
<keyword evidence="14" id="KW-0442">Lipid degradation</keyword>
<comment type="cofactor">
    <cofactor evidence="20">
        <name>Ca(2+)</name>
        <dbReference type="ChEBI" id="CHEBI:29108"/>
    </cofactor>
    <text evidence="20">Binds 1 Ca(2+) ion per monomer.</text>
</comment>
<keyword evidence="13 20" id="KW-0106">Calcium</keyword>
<gene>
    <name evidence="21" type="ORF">DI598_09385</name>
</gene>
<keyword evidence="16" id="KW-0472">Membrane</keyword>
<dbReference type="PANTHER" id="PTHR40457:SF1">
    <property type="entry name" value="PHOSPHOLIPASE A1"/>
    <property type="match status" value="1"/>
</dbReference>
<dbReference type="Proteomes" id="UP000249645">
    <property type="component" value="Unassembled WGS sequence"/>
</dbReference>
<dbReference type="PANTHER" id="PTHR40457">
    <property type="entry name" value="PHOSPHOLIPASE A1"/>
    <property type="match status" value="1"/>
</dbReference>
<evidence type="ECO:0000256" key="9">
    <source>
        <dbReference type="ARBA" id="ARBA00022692"/>
    </source>
</evidence>
<comment type="catalytic activity">
    <reaction evidence="1">
        <text>a 1,2-diacyl-sn-glycero-3-phosphocholine + H2O = a 2-acyl-sn-glycero-3-phosphocholine + a fatty acid + H(+)</text>
        <dbReference type="Rhea" id="RHEA:18689"/>
        <dbReference type="ChEBI" id="CHEBI:15377"/>
        <dbReference type="ChEBI" id="CHEBI:15378"/>
        <dbReference type="ChEBI" id="CHEBI:28868"/>
        <dbReference type="ChEBI" id="CHEBI:57643"/>
        <dbReference type="ChEBI" id="CHEBI:57875"/>
        <dbReference type="EC" id="3.1.1.32"/>
    </reaction>
</comment>
<comment type="subcellular location">
    <subcellularLocation>
        <location evidence="3">Cell outer membrane</location>
        <topology evidence="3">Multi-pass membrane protein</topology>
    </subcellularLocation>
</comment>
<dbReference type="AlphaFoldDB" id="A0A2W5F4P8"/>
<evidence type="ECO:0000256" key="6">
    <source>
        <dbReference type="ARBA" id="ARBA00013179"/>
    </source>
</evidence>
<evidence type="ECO:0000256" key="5">
    <source>
        <dbReference type="ARBA" id="ARBA00011702"/>
    </source>
</evidence>
<evidence type="ECO:0000256" key="18">
    <source>
        <dbReference type="ARBA" id="ARBA00032375"/>
    </source>
</evidence>
<feature type="binding site" description="in dimeric form" evidence="20">
    <location>
        <position position="128"/>
    </location>
    <ligand>
        <name>Ca(2+)</name>
        <dbReference type="ChEBI" id="CHEBI:29108"/>
        <label>1</label>
    </ligand>
</feature>
<evidence type="ECO:0000256" key="15">
    <source>
        <dbReference type="ARBA" id="ARBA00023098"/>
    </source>
</evidence>
<evidence type="ECO:0000256" key="11">
    <source>
        <dbReference type="ARBA" id="ARBA00022729"/>
    </source>
</evidence>
<evidence type="ECO:0000313" key="22">
    <source>
        <dbReference type="Proteomes" id="UP000249645"/>
    </source>
</evidence>
<dbReference type="PRINTS" id="PR01486">
    <property type="entry name" value="PHPHLIPASEA1"/>
</dbReference>
<feature type="binding site" description="in dimeric form" evidence="20">
    <location>
        <position position="84"/>
    </location>
    <ligand>
        <name>Ca(2+)</name>
        <dbReference type="ChEBI" id="CHEBI:29108"/>
        <label>1</label>
    </ligand>
</feature>
<dbReference type="SUPFAM" id="SSF56931">
    <property type="entry name" value="Outer membrane phospholipase A (OMPLA)"/>
    <property type="match status" value="1"/>
</dbReference>
<evidence type="ECO:0000256" key="2">
    <source>
        <dbReference type="ARBA" id="ARBA00001604"/>
    </source>
</evidence>
<organism evidence="21 22">
    <name type="scientific">Pseudopedobacter saltans</name>
    <dbReference type="NCBI Taxonomy" id="151895"/>
    <lineage>
        <taxon>Bacteria</taxon>
        <taxon>Pseudomonadati</taxon>
        <taxon>Bacteroidota</taxon>
        <taxon>Sphingobacteriia</taxon>
        <taxon>Sphingobacteriales</taxon>
        <taxon>Sphingobacteriaceae</taxon>
        <taxon>Pseudopedobacter</taxon>
    </lineage>
</organism>
<dbReference type="GO" id="GO:0009279">
    <property type="term" value="C:cell outer membrane"/>
    <property type="evidence" value="ECO:0007669"/>
    <property type="project" value="UniProtKB-SubCell"/>
</dbReference>
<evidence type="ECO:0000256" key="10">
    <source>
        <dbReference type="ARBA" id="ARBA00022723"/>
    </source>
</evidence>
<dbReference type="GO" id="GO:0008970">
    <property type="term" value="F:phospholipase A1 activity"/>
    <property type="evidence" value="ECO:0007669"/>
    <property type="project" value="UniProtKB-EC"/>
</dbReference>
<evidence type="ECO:0000256" key="14">
    <source>
        <dbReference type="ARBA" id="ARBA00022963"/>
    </source>
</evidence>
<evidence type="ECO:0000256" key="8">
    <source>
        <dbReference type="ARBA" id="ARBA00022452"/>
    </source>
</evidence>
<comment type="similarity">
    <text evidence="4">Belongs to the phospholipase A1 family.</text>
</comment>